<protein>
    <submittedName>
        <fullName evidence="1">Uncharacterized protein</fullName>
    </submittedName>
</protein>
<dbReference type="Proteomes" id="UP001463665">
    <property type="component" value="Chromosome"/>
</dbReference>
<organism evidence="1 2">
    <name type="scientific">Chryseobacterium endophyticum</name>
    <dbReference type="NCBI Taxonomy" id="1854762"/>
    <lineage>
        <taxon>Bacteria</taxon>
        <taxon>Pseudomonadati</taxon>
        <taxon>Bacteroidota</taxon>
        <taxon>Flavobacteriia</taxon>
        <taxon>Flavobacteriales</taxon>
        <taxon>Weeksellaceae</taxon>
        <taxon>Chryseobacterium group</taxon>
        <taxon>Chryseobacterium</taxon>
    </lineage>
</organism>
<dbReference type="RefSeq" id="WP_345767402.1">
    <property type="nucleotide sequence ID" value="NZ_CP154834.1"/>
</dbReference>
<proteinExistence type="predicted"/>
<keyword evidence="2" id="KW-1185">Reference proteome</keyword>
<accession>A0AAU6WT14</accession>
<gene>
    <name evidence="1" type="ORF">AAFP95_08420</name>
</gene>
<evidence type="ECO:0000313" key="2">
    <source>
        <dbReference type="Proteomes" id="UP001463665"/>
    </source>
</evidence>
<name>A0AAU6WT14_9FLAO</name>
<evidence type="ECO:0000313" key="1">
    <source>
        <dbReference type="EMBL" id="XAO75855.1"/>
    </source>
</evidence>
<dbReference type="AlphaFoldDB" id="A0AAU6WT14"/>
<dbReference type="EMBL" id="CP154834">
    <property type="protein sequence ID" value="XAO75855.1"/>
    <property type="molecule type" value="Genomic_DNA"/>
</dbReference>
<sequence length="47" mass="5769">MLKEILRKTDDELVAIGEQYRKFYSSNIESFKIEYEDYFNTSKKIFH</sequence>
<reference evidence="1 2" key="1">
    <citation type="submission" date="2024-04" db="EMBL/GenBank/DDBJ databases">
        <title>Genome sequencing and assembly of rice foliar adapted Chryseobacterium endophyticum OsEnb-ALM-A6.</title>
        <authorList>
            <person name="Kumar S."/>
            <person name="Javed M."/>
            <person name="Chouhan V."/>
            <person name="Charishma K."/>
            <person name="Patel A."/>
            <person name="Kumar M."/>
            <person name="Sahu K.P."/>
            <person name="Kumar A."/>
        </authorList>
    </citation>
    <scope>NUCLEOTIDE SEQUENCE [LARGE SCALE GENOMIC DNA]</scope>
    <source>
        <strain evidence="1 2">OsEnb-ALM-A6</strain>
    </source>
</reference>